<name>A0A846WSH5_9ACTN</name>
<keyword evidence="3" id="KW-0675">Receptor</keyword>
<proteinExistence type="predicted"/>
<reference evidence="3 4" key="1">
    <citation type="submission" date="2020-04" db="EMBL/GenBank/DDBJ databases">
        <title>MicrobeNet Type strains.</title>
        <authorList>
            <person name="Nicholson A.C."/>
        </authorList>
    </citation>
    <scope>NUCLEOTIDE SEQUENCE [LARGE SCALE GENOMIC DNA]</scope>
    <source>
        <strain evidence="3 4">ATCC BAA-14</strain>
    </source>
</reference>
<feature type="domain" description="TIR" evidence="2">
    <location>
        <begin position="94"/>
        <end position="187"/>
    </location>
</feature>
<dbReference type="AlphaFoldDB" id="A0A846WSH5"/>
<dbReference type="GO" id="GO:0007165">
    <property type="term" value="P:signal transduction"/>
    <property type="evidence" value="ECO:0007669"/>
    <property type="project" value="InterPro"/>
</dbReference>
<comment type="caution">
    <text evidence="3">The sequence shown here is derived from an EMBL/GenBank/DDBJ whole genome shotgun (WGS) entry which is preliminary data.</text>
</comment>
<dbReference type="Pfam" id="PF13676">
    <property type="entry name" value="TIR_2"/>
    <property type="match status" value="1"/>
</dbReference>
<dbReference type="InterPro" id="IPR035897">
    <property type="entry name" value="Toll_tir_struct_dom_sf"/>
</dbReference>
<dbReference type="RefSeq" id="WP_006368189.1">
    <property type="nucleotide sequence ID" value="NZ_JAAXPC010000020.1"/>
</dbReference>
<evidence type="ECO:0000313" key="3">
    <source>
        <dbReference type="EMBL" id="NKY04564.1"/>
    </source>
</evidence>
<accession>A0A846WSH5</accession>
<sequence>MDKQGRVKLVLAIAHKIDDRDELPWDHANIILRTYGVAELDDDSWGPTTAETIDTATDEQLLELAQHFGLELPSEAPAAVVTAIATSTQPLFMFASHLAMHRVLVHEVAEALAAFGIKLFVAHDSITVDTEWHSEIESALDRADAGLVFLHRGFKESSWCDQEVGWLLGRHVPVMALRFDADPYGPLGKHQAQTAGNLPPEAIASSTLGRIASKPELQRGFGASLVDAMAASPRFAVTDSIWLYLRELRSLDSSQCARLLQACKDNTQINWANSALDGGTPYPRAIVAFLRQQPGGGVITADIDAYEVYLQQLEDERNVRSRGVASPPPTANAGSPWP</sequence>
<dbReference type="EMBL" id="JAAXPC010000020">
    <property type="protein sequence ID" value="NKY04564.1"/>
    <property type="molecule type" value="Genomic_DNA"/>
</dbReference>
<dbReference type="InterPro" id="IPR000157">
    <property type="entry name" value="TIR_dom"/>
</dbReference>
<dbReference type="Gene3D" id="3.40.50.10140">
    <property type="entry name" value="Toll/interleukin-1 receptor homology (TIR) domain"/>
    <property type="match status" value="1"/>
</dbReference>
<dbReference type="SUPFAM" id="SSF52200">
    <property type="entry name" value="Toll/Interleukin receptor TIR domain"/>
    <property type="match status" value="1"/>
</dbReference>
<dbReference type="Proteomes" id="UP000563898">
    <property type="component" value="Unassembled WGS sequence"/>
</dbReference>
<evidence type="ECO:0000256" key="1">
    <source>
        <dbReference type="SAM" id="MobiDB-lite"/>
    </source>
</evidence>
<gene>
    <name evidence="3" type="ORF">HGA05_23630</name>
</gene>
<feature type="region of interest" description="Disordered" evidence="1">
    <location>
        <begin position="318"/>
        <end position="338"/>
    </location>
</feature>
<protein>
    <submittedName>
        <fullName evidence="3">Toll/interleukin-1 receptor domain-containing protein</fullName>
    </submittedName>
</protein>
<evidence type="ECO:0000313" key="4">
    <source>
        <dbReference type="Proteomes" id="UP000563898"/>
    </source>
</evidence>
<organism evidence="3 4">
    <name type="scientific">Gordonia polyisoprenivorans</name>
    <dbReference type="NCBI Taxonomy" id="84595"/>
    <lineage>
        <taxon>Bacteria</taxon>
        <taxon>Bacillati</taxon>
        <taxon>Actinomycetota</taxon>
        <taxon>Actinomycetes</taxon>
        <taxon>Mycobacteriales</taxon>
        <taxon>Gordoniaceae</taxon>
        <taxon>Gordonia</taxon>
    </lineage>
</organism>
<evidence type="ECO:0000259" key="2">
    <source>
        <dbReference type="Pfam" id="PF13676"/>
    </source>
</evidence>